<dbReference type="EMBL" id="JBFOLJ010000005">
    <property type="protein sequence ID" value="KAL2538230.1"/>
    <property type="molecule type" value="Genomic_DNA"/>
</dbReference>
<gene>
    <name evidence="1" type="ORF">Fot_19621</name>
</gene>
<dbReference type="AlphaFoldDB" id="A0ABD1VLJ8"/>
<sequence length="121" mass="13665">MAKYAFTNVSVFIVDEDEDDDGNVTPPLQFLVMGTTPVPIADTLSSSQEPLLASQNNRHQDKRKGLPLRRAKLVGRRGRRSTQLMRVLPKLVKLIFMCTVKNLSRSDKFKSGVEQFVENKC</sequence>
<evidence type="ECO:0000313" key="1">
    <source>
        <dbReference type="EMBL" id="KAL2538230.1"/>
    </source>
</evidence>
<comment type="caution">
    <text evidence="1">The sequence shown here is derived from an EMBL/GenBank/DDBJ whole genome shotgun (WGS) entry which is preliminary data.</text>
</comment>
<proteinExistence type="predicted"/>
<dbReference type="Proteomes" id="UP001604277">
    <property type="component" value="Unassembled WGS sequence"/>
</dbReference>
<evidence type="ECO:0000313" key="2">
    <source>
        <dbReference type="Proteomes" id="UP001604277"/>
    </source>
</evidence>
<protein>
    <submittedName>
        <fullName evidence="1">Uncharacterized protein</fullName>
    </submittedName>
</protein>
<accession>A0ABD1VLJ8</accession>
<reference evidence="2" key="1">
    <citation type="submission" date="2024-07" db="EMBL/GenBank/DDBJ databases">
        <title>Two chromosome-level genome assemblies of Korean endemic species Abeliophyllum distichum and Forsythia ovata (Oleaceae).</title>
        <authorList>
            <person name="Jang H."/>
        </authorList>
    </citation>
    <scope>NUCLEOTIDE SEQUENCE [LARGE SCALE GENOMIC DNA]</scope>
</reference>
<keyword evidence="2" id="KW-1185">Reference proteome</keyword>
<name>A0ABD1VLJ8_9LAMI</name>
<organism evidence="1 2">
    <name type="scientific">Forsythia ovata</name>
    <dbReference type="NCBI Taxonomy" id="205694"/>
    <lineage>
        <taxon>Eukaryota</taxon>
        <taxon>Viridiplantae</taxon>
        <taxon>Streptophyta</taxon>
        <taxon>Embryophyta</taxon>
        <taxon>Tracheophyta</taxon>
        <taxon>Spermatophyta</taxon>
        <taxon>Magnoliopsida</taxon>
        <taxon>eudicotyledons</taxon>
        <taxon>Gunneridae</taxon>
        <taxon>Pentapetalae</taxon>
        <taxon>asterids</taxon>
        <taxon>lamiids</taxon>
        <taxon>Lamiales</taxon>
        <taxon>Oleaceae</taxon>
        <taxon>Forsythieae</taxon>
        <taxon>Forsythia</taxon>
    </lineage>
</organism>